<sequence length="550" mass="59369">MEKTNLAAPSPAGEDSDCLSKQEKPEPGFKESTVPPARFWFLTVGVCLGLVLSMIDTSIVATSIYDIGVEFKDVRRVNWVALAYTLAYLGCAVTFARISDVVGRKAAFVAAYIIFFAFSLGCGFAQTLDQLIACRTFQGIGGSGLYSLSMIILPEVCPNHLKQYMGSVIGLVIAVSGALGPVLGGILTHYTTWRWVFWINGPVGFVSLVIFFLAWPKSDQLPSTARRSWKEFDYVGSFLIIPAAVLVVYAFQNEGASAHTAWGTVGFIVPLTIGLILWLALFAWGYVVSRFFEGRVALTFPINLFRNRAYATAAISTLFLGFPYFILNYALPLRAQVVSEKNALVAGVMLLPMLASSAVGTIIAGFASRKKNYIFETMLVGACLMTLGVGLLTMIHDDGDDAKALGFIVFVGLGFGLTVASATMQTSYEVSIVDYAPAQGIIAQLRILGGSLGISTSTVFLNSKITEILSGLLTPQEQATLGHDGPPLSPQQRSAVHRAYSEAFHSDMLAAAAVSGAAILVVLASYRRGRKLVQEQQDARVREEIARRAR</sequence>
<feature type="domain" description="Major facilitator superfamily (MFS) profile" evidence="7">
    <location>
        <begin position="42"/>
        <end position="530"/>
    </location>
</feature>
<dbReference type="PROSITE" id="PS50850">
    <property type="entry name" value="MFS"/>
    <property type="match status" value="1"/>
</dbReference>
<feature type="transmembrane region" description="Helical" evidence="6">
    <location>
        <begin position="309"/>
        <end position="331"/>
    </location>
</feature>
<reference evidence="8 9" key="1">
    <citation type="journal article" date="2015" name="Genome Announc.">
        <title>Draft Genome Sequence and Gene Annotation of the Entomopathogenic Fungus Verticillium hemipterigenum.</title>
        <authorList>
            <person name="Horn F."/>
            <person name="Habel A."/>
            <person name="Scharf D.H."/>
            <person name="Dworschak J."/>
            <person name="Brakhage A.A."/>
            <person name="Guthke R."/>
            <person name="Hertweck C."/>
            <person name="Linde J."/>
        </authorList>
    </citation>
    <scope>NUCLEOTIDE SEQUENCE [LARGE SCALE GENOMIC DNA]</scope>
</reference>
<evidence type="ECO:0000256" key="1">
    <source>
        <dbReference type="ARBA" id="ARBA00004141"/>
    </source>
</evidence>
<proteinExistence type="predicted"/>
<dbReference type="SUPFAM" id="SSF103473">
    <property type="entry name" value="MFS general substrate transporter"/>
    <property type="match status" value="1"/>
</dbReference>
<feature type="transmembrane region" description="Helical" evidence="6">
    <location>
        <begin position="77"/>
        <end position="99"/>
    </location>
</feature>
<protein>
    <recommendedName>
        <fullName evidence="7">Major facilitator superfamily (MFS) profile domain-containing protein</fullName>
    </recommendedName>
</protein>
<comment type="subcellular location">
    <subcellularLocation>
        <location evidence="1">Membrane</location>
        <topology evidence="1">Multi-pass membrane protein</topology>
    </subcellularLocation>
</comment>
<feature type="transmembrane region" description="Helical" evidence="6">
    <location>
        <begin position="39"/>
        <end position="65"/>
    </location>
</feature>
<feature type="transmembrane region" description="Helical" evidence="6">
    <location>
        <begin position="373"/>
        <end position="392"/>
    </location>
</feature>
<evidence type="ECO:0000256" key="4">
    <source>
        <dbReference type="ARBA" id="ARBA00023136"/>
    </source>
</evidence>
<dbReference type="PRINTS" id="PR01036">
    <property type="entry name" value="TCRTETB"/>
</dbReference>
<dbReference type="InterPro" id="IPR036259">
    <property type="entry name" value="MFS_trans_sf"/>
</dbReference>
<dbReference type="PANTHER" id="PTHR23501:SF43">
    <property type="entry name" value="MULTIDRUG TRANSPORTER, PUTATIVE (AFU_ORTHOLOGUE AFUA_6G03040)-RELATED"/>
    <property type="match status" value="1"/>
</dbReference>
<evidence type="ECO:0000313" key="8">
    <source>
        <dbReference type="EMBL" id="CEJ81181.1"/>
    </source>
</evidence>
<name>A0A0A1SSU4_9HYPO</name>
<evidence type="ECO:0000256" key="6">
    <source>
        <dbReference type="SAM" id="Phobius"/>
    </source>
</evidence>
<dbReference type="Gene3D" id="1.20.1250.20">
    <property type="entry name" value="MFS general substrate transporter like domains"/>
    <property type="match status" value="1"/>
</dbReference>
<feature type="transmembrane region" description="Helical" evidence="6">
    <location>
        <begin position="105"/>
        <end position="125"/>
    </location>
</feature>
<keyword evidence="9" id="KW-1185">Reference proteome</keyword>
<dbReference type="Proteomes" id="UP000039046">
    <property type="component" value="Unassembled WGS sequence"/>
</dbReference>
<feature type="region of interest" description="Disordered" evidence="5">
    <location>
        <begin position="1"/>
        <end position="31"/>
    </location>
</feature>
<dbReference type="GO" id="GO:0005886">
    <property type="term" value="C:plasma membrane"/>
    <property type="evidence" value="ECO:0007669"/>
    <property type="project" value="TreeGrafter"/>
</dbReference>
<feature type="transmembrane region" description="Helical" evidence="6">
    <location>
        <begin position="263"/>
        <end position="289"/>
    </location>
</feature>
<dbReference type="OrthoDB" id="440553at2759"/>
<dbReference type="GO" id="GO:0022857">
    <property type="term" value="F:transmembrane transporter activity"/>
    <property type="evidence" value="ECO:0007669"/>
    <property type="project" value="InterPro"/>
</dbReference>
<accession>A0A0A1SSU4</accession>
<feature type="compositionally biased region" description="Basic and acidic residues" evidence="5">
    <location>
        <begin position="18"/>
        <end position="29"/>
    </location>
</feature>
<gene>
    <name evidence="8" type="ORF">VHEMI01325</name>
</gene>
<feature type="transmembrane region" description="Helical" evidence="6">
    <location>
        <begin position="164"/>
        <end position="183"/>
    </location>
</feature>
<feature type="transmembrane region" description="Helical" evidence="6">
    <location>
        <begin position="195"/>
        <end position="214"/>
    </location>
</feature>
<evidence type="ECO:0000256" key="5">
    <source>
        <dbReference type="SAM" id="MobiDB-lite"/>
    </source>
</evidence>
<dbReference type="AlphaFoldDB" id="A0A0A1SSU4"/>
<keyword evidence="3 6" id="KW-1133">Transmembrane helix</keyword>
<evidence type="ECO:0000256" key="3">
    <source>
        <dbReference type="ARBA" id="ARBA00022989"/>
    </source>
</evidence>
<dbReference type="HOGENOM" id="CLU_000960_22_2_1"/>
<feature type="transmembrane region" description="Helical" evidence="6">
    <location>
        <begin position="234"/>
        <end position="251"/>
    </location>
</feature>
<dbReference type="InterPro" id="IPR020846">
    <property type="entry name" value="MFS_dom"/>
</dbReference>
<feature type="transmembrane region" description="Helical" evidence="6">
    <location>
        <begin position="343"/>
        <end position="367"/>
    </location>
</feature>
<dbReference type="PANTHER" id="PTHR23501">
    <property type="entry name" value="MAJOR FACILITATOR SUPERFAMILY"/>
    <property type="match status" value="1"/>
</dbReference>
<keyword evidence="2 6" id="KW-0812">Transmembrane</keyword>
<dbReference type="InterPro" id="IPR011701">
    <property type="entry name" value="MFS"/>
</dbReference>
<keyword evidence="4 6" id="KW-0472">Membrane</keyword>
<dbReference type="EMBL" id="CDHN01000001">
    <property type="protein sequence ID" value="CEJ81181.1"/>
    <property type="molecule type" value="Genomic_DNA"/>
</dbReference>
<dbReference type="Pfam" id="PF07690">
    <property type="entry name" value="MFS_1"/>
    <property type="match status" value="1"/>
</dbReference>
<feature type="transmembrane region" description="Helical" evidence="6">
    <location>
        <begin position="508"/>
        <end position="526"/>
    </location>
</feature>
<evidence type="ECO:0000259" key="7">
    <source>
        <dbReference type="PROSITE" id="PS50850"/>
    </source>
</evidence>
<feature type="transmembrane region" description="Helical" evidence="6">
    <location>
        <begin position="404"/>
        <end position="424"/>
    </location>
</feature>
<evidence type="ECO:0000313" key="9">
    <source>
        <dbReference type="Proteomes" id="UP000039046"/>
    </source>
</evidence>
<evidence type="ECO:0000256" key="2">
    <source>
        <dbReference type="ARBA" id="ARBA00022692"/>
    </source>
</evidence>
<organism evidence="8 9">
    <name type="scientific">[Torrubiella] hemipterigena</name>
    <dbReference type="NCBI Taxonomy" id="1531966"/>
    <lineage>
        <taxon>Eukaryota</taxon>
        <taxon>Fungi</taxon>
        <taxon>Dikarya</taxon>
        <taxon>Ascomycota</taxon>
        <taxon>Pezizomycotina</taxon>
        <taxon>Sordariomycetes</taxon>
        <taxon>Hypocreomycetidae</taxon>
        <taxon>Hypocreales</taxon>
        <taxon>Clavicipitaceae</taxon>
        <taxon>Clavicipitaceae incertae sedis</taxon>
        <taxon>'Torrubiella' clade</taxon>
    </lineage>
</organism>